<proteinExistence type="predicted"/>
<organism evidence="1 2">
    <name type="scientific">Candidatus Woesebacteria bacterium RIFCSPLOWO2_01_FULL_39_10b</name>
    <dbReference type="NCBI Taxonomy" id="1802517"/>
    <lineage>
        <taxon>Bacteria</taxon>
        <taxon>Candidatus Woeseibacteriota</taxon>
    </lineage>
</organism>
<evidence type="ECO:0000313" key="2">
    <source>
        <dbReference type="Proteomes" id="UP000176404"/>
    </source>
</evidence>
<name>A0A1F8B639_9BACT</name>
<dbReference type="SUPFAM" id="SSF53955">
    <property type="entry name" value="Lysozyme-like"/>
    <property type="match status" value="1"/>
</dbReference>
<dbReference type="Proteomes" id="UP000176404">
    <property type="component" value="Unassembled WGS sequence"/>
</dbReference>
<dbReference type="AlphaFoldDB" id="A0A1F8B639"/>
<reference evidence="1 2" key="1">
    <citation type="journal article" date="2016" name="Nat. Commun.">
        <title>Thousands of microbial genomes shed light on interconnected biogeochemical processes in an aquifer system.</title>
        <authorList>
            <person name="Anantharaman K."/>
            <person name="Brown C.T."/>
            <person name="Hug L.A."/>
            <person name="Sharon I."/>
            <person name="Castelle C.J."/>
            <person name="Probst A.J."/>
            <person name="Thomas B.C."/>
            <person name="Singh A."/>
            <person name="Wilkins M.J."/>
            <person name="Karaoz U."/>
            <person name="Brodie E.L."/>
            <person name="Williams K.H."/>
            <person name="Hubbard S.S."/>
            <person name="Banfield J.F."/>
        </authorList>
    </citation>
    <scope>NUCLEOTIDE SEQUENCE [LARGE SCALE GENOMIC DNA]</scope>
</reference>
<dbReference type="Gene3D" id="1.10.530.10">
    <property type="match status" value="1"/>
</dbReference>
<comment type="caution">
    <text evidence="1">The sequence shown here is derived from an EMBL/GenBank/DDBJ whole genome shotgun (WGS) entry which is preliminary data.</text>
</comment>
<gene>
    <name evidence="1" type="ORF">A2892_02665</name>
</gene>
<evidence type="ECO:0000313" key="1">
    <source>
        <dbReference type="EMBL" id="OGM59514.1"/>
    </source>
</evidence>
<dbReference type="STRING" id="1802517.A2892_02665"/>
<accession>A0A1F8B639</accession>
<dbReference type="EMBL" id="MGHD01000019">
    <property type="protein sequence ID" value="OGM59514.1"/>
    <property type="molecule type" value="Genomic_DNA"/>
</dbReference>
<dbReference type="InterPro" id="IPR023346">
    <property type="entry name" value="Lysozyme-like_dom_sf"/>
</dbReference>
<sequence>MKKLLAIIIILLNIFPLTMAKKVLAEEAVVSQSGRIKKNYLKKNYIDQRDYYLKNYLSEKSSPLTPFSKIFIASADKYNIDWRLVAAITGVESSFGKRVPYGSYNAYGWANGKYNFKSWEDSIEHVSRALREKYYNKGADDIEKIARRYAPPSSTWAWKVKYFMEKIDSAPIQFELQS</sequence>
<protein>
    <submittedName>
        <fullName evidence="1">Uncharacterized protein</fullName>
    </submittedName>
</protein>